<dbReference type="PROSITE" id="PS50055">
    <property type="entry name" value="TYR_PHOSPHATASE_PTP"/>
    <property type="match status" value="1"/>
</dbReference>
<dbReference type="SMART" id="SM00194">
    <property type="entry name" value="PTPc"/>
    <property type="match status" value="1"/>
</dbReference>
<dbReference type="InterPro" id="IPR029021">
    <property type="entry name" value="Prot-tyrosine_phosphatase-like"/>
</dbReference>
<dbReference type="GO" id="GO:0009653">
    <property type="term" value="P:anatomical structure morphogenesis"/>
    <property type="evidence" value="ECO:0007669"/>
    <property type="project" value="UniProtKB-ARBA"/>
</dbReference>
<dbReference type="EMBL" id="CAKOGL010000015">
    <property type="protein sequence ID" value="CAH2095647.1"/>
    <property type="molecule type" value="Genomic_DNA"/>
</dbReference>
<dbReference type="PRINTS" id="PR00700">
    <property type="entry name" value="PRTYPHPHTASE"/>
</dbReference>
<evidence type="ECO:0000313" key="3">
    <source>
        <dbReference type="EMBL" id="CAH2095647.1"/>
    </source>
</evidence>
<organism evidence="3 4">
    <name type="scientific">Euphydryas editha</name>
    <name type="common">Edith's checkerspot</name>
    <dbReference type="NCBI Taxonomy" id="104508"/>
    <lineage>
        <taxon>Eukaryota</taxon>
        <taxon>Metazoa</taxon>
        <taxon>Ecdysozoa</taxon>
        <taxon>Arthropoda</taxon>
        <taxon>Hexapoda</taxon>
        <taxon>Insecta</taxon>
        <taxon>Pterygota</taxon>
        <taxon>Neoptera</taxon>
        <taxon>Endopterygota</taxon>
        <taxon>Lepidoptera</taxon>
        <taxon>Glossata</taxon>
        <taxon>Ditrysia</taxon>
        <taxon>Papilionoidea</taxon>
        <taxon>Nymphalidae</taxon>
        <taxon>Nymphalinae</taxon>
        <taxon>Euphydryas</taxon>
    </lineage>
</organism>
<sequence length="273" mass="31465">MGSGKSKALTREGLIKLVESKNADELFVQEHKDLMNKENKGTFSASIAAGYFGDCQNENGGLYYDHSRVVLQTENGTQRHIDASYIDGFNSQKAYITTKTPLSRMAVCNFWRMVWEHQSETIVMLDTPETNEKIDRIPYCHPKEGFTLRYGQLKVTTSKLYLDHKNFELRKLIVTREGGDSLYVNHFLYNNWRKDHILPRTSDFLDFMRMVYLYRHMTVMTVNRKGYKSPIIVHCRDGLERSIVFCAIDISLAVFEKEGSFDQTNVSGGLRAT</sequence>
<dbReference type="AlphaFoldDB" id="A0AAU9UCU8"/>
<dbReference type="PANTHER" id="PTHR19134:SF449">
    <property type="entry name" value="TYROSINE-PROTEIN PHOSPHATASE 1"/>
    <property type="match status" value="1"/>
</dbReference>
<feature type="domain" description="Tyrosine specific protein phosphatases" evidence="2">
    <location>
        <begin position="205"/>
        <end position="273"/>
    </location>
</feature>
<gene>
    <name evidence="3" type="ORF">EEDITHA_LOCUS11074</name>
</gene>
<evidence type="ECO:0000259" key="2">
    <source>
        <dbReference type="PROSITE" id="PS50056"/>
    </source>
</evidence>
<dbReference type="CDD" id="cd00047">
    <property type="entry name" value="PTPc"/>
    <property type="match status" value="1"/>
</dbReference>
<protein>
    <recommendedName>
        <fullName evidence="5">Protein tyrosine phosphatase</fullName>
    </recommendedName>
</protein>
<dbReference type="InterPro" id="IPR000387">
    <property type="entry name" value="Tyr_Pase_dom"/>
</dbReference>
<name>A0AAU9UCU8_EUPED</name>
<dbReference type="PROSITE" id="PS50056">
    <property type="entry name" value="TYR_PHOSPHATASE_2"/>
    <property type="match status" value="1"/>
</dbReference>
<feature type="domain" description="Tyrosine-protein phosphatase" evidence="1">
    <location>
        <begin position="64"/>
        <end position="273"/>
    </location>
</feature>
<reference evidence="3" key="1">
    <citation type="submission" date="2022-03" db="EMBL/GenBank/DDBJ databases">
        <authorList>
            <person name="Tunstrom K."/>
        </authorList>
    </citation>
    <scope>NUCLEOTIDE SEQUENCE</scope>
</reference>
<proteinExistence type="predicted"/>
<dbReference type="Proteomes" id="UP001153954">
    <property type="component" value="Unassembled WGS sequence"/>
</dbReference>
<dbReference type="SUPFAM" id="SSF52799">
    <property type="entry name" value="(Phosphotyrosine protein) phosphatases II"/>
    <property type="match status" value="1"/>
</dbReference>
<comment type="caution">
    <text evidence="3">The sequence shown here is derived from an EMBL/GenBank/DDBJ whole genome shotgun (WGS) entry which is preliminary data.</text>
</comment>
<evidence type="ECO:0000313" key="4">
    <source>
        <dbReference type="Proteomes" id="UP001153954"/>
    </source>
</evidence>
<dbReference type="InterPro" id="IPR050348">
    <property type="entry name" value="Protein-Tyr_Phosphatase"/>
</dbReference>
<evidence type="ECO:0008006" key="5">
    <source>
        <dbReference type="Google" id="ProtNLM"/>
    </source>
</evidence>
<accession>A0AAU9UCU8</accession>
<dbReference type="Gene3D" id="3.90.190.10">
    <property type="entry name" value="Protein tyrosine phosphatase superfamily"/>
    <property type="match status" value="1"/>
</dbReference>
<dbReference type="GO" id="GO:0048666">
    <property type="term" value="P:neuron development"/>
    <property type="evidence" value="ECO:0007669"/>
    <property type="project" value="UniProtKB-ARBA"/>
</dbReference>
<dbReference type="InterPro" id="IPR000242">
    <property type="entry name" value="PTP_cat"/>
</dbReference>
<evidence type="ECO:0000259" key="1">
    <source>
        <dbReference type="PROSITE" id="PS50055"/>
    </source>
</evidence>
<dbReference type="GO" id="GO:0004725">
    <property type="term" value="F:protein tyrosine phosphatase activity"/>
    <property type="evidence" value="ECO:0007669"/>
    <property type="project" value="InterPro"/>
</dbReference>
<dbReference type="PANTHER" id="PTHR19134">
    <property type="entry name" value="RECEPTOR-TYPE TYROSINE-PROTEIN PHOSPHATASE"/>
    <property type="match status" value="1"/>
</dbReference>
<keyword evidence="4" id="KW-1185">Reference proteome</keyword>
<dbReference type="Pfam" id="PF00102">
    <property type="entry name" value="Y_phosphatase"/>
    <property type="match status" value="1"/>
</dbReference>